<proteinExistence type="predicted"/>
<name>A0ACC0KSG9_CHOFU</name>
<evidence type="ECO:0000313" key="2">
    <source>
        <dbReference type="Proteomes" id="UP001064048"/>
    </source>
</evidence>
<reference evidence="1 2" key="1">
    <citation type="journal article" date="2022" name="Genome Biol. Evol.">
        <title>The Spruce Budworm Genome: Reconstructing the Evolutionary History of Antifreeze Proteins.</title>
        <authorList>
            <person name="Beliveau C."/>
            <person name="Gagne P."/>
            <person name="Picq S."/>
            <person name="Vernygora O."/>
            <person name="Keeling C.I."/>
            <person name="Pinkney K."/>
            <person name="Doucet D."/>
            <person name="Wen F."/>
            <person name="Johnston J.S."/>
            <person name="Maaroufi H."/>
            <person name="Boyle B."/>
            <person name="Laroche J."/>
            <person name="Dewar K."/>
            <person name="Juretic N."/>
            <person name="Blackburn G."/>
            <person name="Nisole A."/>
            <person name="Brunet B."/>
            <person name="Brandao M."/>
            <person name="Lumley L."/>
            <person name="Duan J."/>
            <person name="Quan G."/>
            <person name="Lucarotti C.J."/>
            <person name="Roe A.D."/>
            <person name="Sperling F.A.H."/>
            <person name="Levesque R.C."/>
            <person name="Cusson M."/>
        </authorList>
    </citation>
    <scope>NUCLEOTIDE SEQUENCE [LARGE SCALE GENOMIC DNA]</scope>
    <source>
        <strain evidence="1">Glfc:IPQL:Cfum</strain>
    </source>
</reference>
<sequence>MALLPYGKLLLKLTNFSPRNNLVLKRTLMSKQLVFSEFGDPLSVVKFREDIVPPVGNQEVLVRMLAAPVNPADINTIQGRHSRLPILPHIAGDEGIGQVIEVGKHVCTCAAGDRVVLTSRQLGTWRYFGVYNQRDVHVVGPVVPLPEASMLTVSPSTAYRMIKDYKHICPGQTVAQNAANSPIGQCVIQICKAMGINTFNIVANRCGFEAVKEYLLSIGATAVHTLEEAEELSTFNTSLDRPTLALNCLGGRFEDVMLKLIELNGDIVYHGCAYDLPLVKQRCRRDVRFHKFRITDWYDYATNVEKNVMLQDIIKLVVTGQFKGPLYEPIVLKNYYVTQVQDVKEPLEGEQHCTMLDVAPQQFYVDIDSTTEMIVSVIRPDKKPVRPIKKDRRESDLVAIAESVQRSILTGTDDAGDDQLDTIFRKCFEDSTANYSADDVTFAGNIIKELQRLPAVKPSIANRNMLVTRVSVNETESSTIESPPTLVTGTVQTVQEGCRFLYKPELYLIAKKELSQESSADGIDHNFLHMHVHEIQQNGKVVRTAVTLNKRHSSNGRRKADY</sequence>
<dbReference type="EMBL" id="CM046123">
    <property type="protein sequence ID" value="KAI8439408.1"/>
    <property type="molecule type" value="Genomic_DNA"/>
</dbReference>
<protein>
    <submittedName>
        <fullName evidence="1">Uncharacterized protein</fullName>
    </submittedName>
</protein>
<keyword evidence="2" id="KW-1185">Reference proteome</keyword>
<evidence type="ECO:0000313" key="1">
    <source>
        <dbReference type="EMBL" id="KAI8439408.1"/>
    </source>
</evidence>
<dbReference type="Proteomes" id="UP001064048">
    <property type="component" value="Chromosome 23"/>
</dbReference>
<organism evidence="1 2">
    <name type="scientific">Choristoneura fumiferana</name>
    <name type="common">Spruce budworm moth</name>
    <name type="synonym">Archips fumiferana</name>
    <dbReference type="NCBI Taxonomy" id="7141"/>
    <lineage>
        <taxon>Eukaryota</taxon>
        <taxon>Metazoa</taxon>
        <taxon>Ecdysozoa</taxon>
        <taxon>Arthropoda</taxon>
        <taxon>Hexapoda</taxon>
        <taxon>Insecta</taxon>
        <taxon>Pterygota</taxon>
        <taxon>Neoptera</taxon>
        <taxon>Endopterygota</taxon>
        <taxon>Lepidoptera</taxon>
        <taxon>Glossata</taxon>
        <taxon>Ditrysia</taxon>
        <taxon>Tortricoidea</taxon>
        <taxon>Tortricidae</taxon>
        <taxon>Tortricinae</taxon>
        <taxon>Choristoneura</taxon>
    </lineage>
</organism>
<comment type="caution">
    <text evidence="1">The sequence shown here is derived from an EMBL/GenBank/DDBJ whole genome shotgun (WGS) entry which is preliminary data.</text>
</comment>
<accession>A0ACC0KSG9</accession>
<gene>
    <name evidence="1" type="ORF">MSG28_013210</name>
</gene>